<dbReference type="EMBL" id="JASPKZ010007415">
    <property type="protein sequence ID" value="KAJ9584413.1"/>
    <property type="molecule type" value="Genomic_DNA"/>
</dbReference>
<feature type="non-terminal residue" evidence="1">
    <location>
        <position position="1"/>
    </location>
</feature>
<proteinExistence type="predicted"/>
<evidence type="ECO:0000313" key="2">
    <source>
        <dbReference type="Proteomes" id="UP001233999"/>
    </source>
</evidence>
<dbReference type="Proteomes" id="UP001233999">
    <property type="component" value="Unassembled WGS sequence"/>
</dbReference>
<protein>
    <submittedName>
        <fullName evidence="1">Uncharacterized protein</fullName>
    </submittedName>
</protein>
<evidence type="ECO:0000313" key="1">
    <source>
        <dbReference type="EMBL" id="KAJ9584413.1"/>
    </source>
</evidence>
<sequence length="79" mass="9048">RVTLVMQFPFRWEVLDNKKTAYSLNLTFASCHCRPALTSYQHLNQTLNVNYYKITGSNNTMCCAISLKTFTFNSLLSSS</sequence>
<keyword evidence="2" id="KW-1185">Reference proteome</keyword>
<comment type="caution">
    <text evidence="1">The sequence shown here is derived from an EMBL/GenBank/DDBJ whole genome shotgun (WGS) entry which is preliminary data.</text>
</comment>
<reference evidence="1" key="1">
    <citation type="journal article" date="2023" name="IScience">
        <title>Live-bearing cockroach genome reveals convergent evolutionary mechanisms linked to viviparity in insects and beyond.</title>
        <authorList>
            <person name="Fouks B."/>
            <person name="Harrison M.C."/>
            <person name="Mikhailova A.A."/>
            <person name="Marchal E."/>
            <person name="English S."/>
            <person name="Carruthers M."/>
            <person name="Jennings E.C."/>
            <person name="Chiamaka E.L."/>
            <person name="Frigard R.A."/>
            <person name="Pippel M."/>
            <person name="Attardo G.M."/>
            <person name="Benoit J.B."/>
            <person name="Bornberg-Bauer E."/>
            <person name="Tobe S.S."/>
        </authorList>
    </citation>
    <scope>NUCLEOTIDE SEQUENCE</scope>
    <source>
        <strain evidence="1">Stay&amp;Tobe</strain>
    </source>
</reference>
<organism evidence="1 2">
    <name type="scientific">Diploptera punctata</name>
    <name type="common">Pacific beetle cockroach</name>
    <dbReference type="NCBI Taxonomy" id="6984"/>
    <lineage>
        <taxon>Eukaryota</taxon>
        <taxon>Metazoa</taxon>
        <taxon>Ecdysozoa</taxon>
        <taxon>Arthropoda</taxon>
        <taxon>Hexapoda</taxon>
        <taxon>Insecta</taxon>
        <taxon>Pterygota</taxon>
        <taxon>Neoptera</taxon>
        <taxon>Polyneoptera</taxon>
        <taxon>Dictyoptera</taxon>
        <taxon>Blattodea</taxon>
        <taxon>Blaberoidea</taxon>
        <taxon>Blaberidae</taxon>
        <taxon>Diplopterinae</taxon>
        <taxon>Diploptera</taxon>
    </lineage>
</organism>
<name>A0AAD8EBN9_DIPPU</name>
<dbReference type="AlphaFoldDB" id="A0AAD8EBN9"/>
<gene>
    <name evidence="1" type="ORF">L9F63_021244</name>
</gene>
<feature type="non-terminal residue" evidence="1">
    <location>
        <position position="79"/>
    </location>
</feature>
<reference evidence="1" key="2">
    <citation type="submission" date="2023-05" db="EMBL/GenBank/DDBJ databases">
        <authorList>
            <person name="Fouks B."/>
        </authorList>
    </citation>
    <scope>NUCLEOTIDE SEQUENCE</scope>
    <source>
        <strain evidence="1">Stay&amp;Tobe</strain>
        <tissue evidence="1">Testes</tissue>
    </source>
</reference>
<accession>A0AAD8EBN9</accession>